<comment type="caution">
    <text evidence="1">The sequence shown here is derived from an EMBL/GenBank/DDBJ whole genome shotgun (WGS) entry which is preliminary data.</text>
</comment>
<protein>
    <submittedName>
        <fullName evidence="1">Zinc finger-like domain-containing protein</fullName>
    </submittedName>
</protein>
<gene>
    <name evidence="1" type="ORF">ACFFFP_04905</name>
</gene>
<evidence type="ECO:0000313" key="2">
    <source>
        <dbReference type="Proteomes" id="UP001589830"/>
    </source>
</evidence>
<dbReference type="SUPFAM" id="SSF57938">
    <property type="entry name" value="DnaJ/Hsp40 cysteine-rich domain"/>
    <property type="match status" value="1"/>
</dbReference>
<dbReference type="Proteomes" id="UP001589830">
    <property type="component" value="Unassembled WGS sequence"/>
</dbReference>
<reference evidence="1 2" key="1">
    <citation type="submission" date="2024-09" db="EMBL/GenBank/DDBJ databases">
        <authorList>
            <person name="Sun Q."/>
            <person name="Mori K."/>
        </authorList>
    </citation>
    <scope>NUCLEOTIDE SEQUENCE [LARGE SCALE GENOMIC DNA]</scope>
    <source>
        <strain evidence="1 2">NCAIM B.02340</strain>
    </source>
</reference>
<evidence type="ECO:0000313" key="1">
    <source>
        <dbReference type="EMBL" id="MFC0595503.1"/>
    </source>
</evidence>
<accession>A0ABV6Q085</accession>
<dbReference type="RefSeq" id="WP_188847369.1">
    <property type="nucleotide sequence ID" value="NZ_BMPJ01000012.1"/>
</dbReference>
<name>A0ABV6Q085_9DEIN</name>
<proteinExistence type="predicted"/>
<dbReference type="EMBL" id="JBHLTW010000017">
    <property type="protein sequence ID" value="MFC0595503.1"/>
    <property type="molecule type" value="Genomic_DNA"/>
</dbReference>
<dbReference type="InterPro" id="IPR036410">
    <property type="entry name" value="HSP_DnaJ_Cys-rich_dom_sf"/>
</dbReference>
<organism evidence="1 2">
    <name type="scientific">Thermus composti</name>
    <dbReference type="NCBI Taxonomy" id="532059"/>
    <lineage>
        <taxon>Bacteria</taxon>
        <taxon>Thermotogati</taxon>
        <taxon>Deinococcota</taxon>
        <taxon>Deinococci</taxon>
        <taxon>Thermales</taxon>
        <taxon>Thermaceae</taxon>
        <taxon>Thermus</taxon>
    </lineage>
</organism>
<keyword evidence="2" id="KW-1185">Reference proteome</keyword>
<sequence length="108" mass="11924">MKQAVVRVKSKRKVPCAVCGGEGFVPTEWFAFQPVPGSETECPECEGLGTLPELLEEISGPEPQDGRATEFLAEWVRAYRKARGSGLPPEEARRAAESEVWGFEELPF</sequence>